<name>A0A7X1NEN1_9BURK</name>
<dbReference type="RefSeq" id="WP_152763523.1">
    <property type="nucleotide sequence ID" value="NZ_WHNP01000031.1"/>
</dbReference>
<accession>A0A7X1NEN1</accession>
<sequence length="323" mass="36487">MKKHISRNEPRRGNALRRCFLVTYLYQRGLENGEWTTQAGASRALNVSQAELSMALRMGSLPEELLSIFADRTEISSHTVRVIREVMARDGLETVRERIRQHVTVGIQLPAKAVLALVKGRMSEARKVAASAGREQDRPIPRSQDLPMALFDRYHRGIVDGEWTSYSACSRALRISRRNISDAVAIGQLPPGVRSLFWESQLTFAVGRKLLAVERRVGTRELDARANKIRYIADKYTAGQVLRELNGENVPPGPFSRLRIKKGRGAGRLIIECDHPDFLLRYRREMEIALNKVVSKIAAAQEREKHSTLFQLIEPSQRPRSGG</sequence>
<keyword evidence="2" id="KW-1185">Reference proteome</keyword>
<proteinExistence type="predicted"/>
<dbReference type="AlphaFoldDB" id="A0A7X1NEN1"/>
<dbReference type="Gene3D" id="1.10.10.2830">
    <property type="match status" value="1"/>
</dbReference>
<evidence type="ECO:0000313" key="2">
    <source>
        <dbReference type="Proteomes" id="UP000484381"/>
    </source>
</evidence>
<evidence type="ECO:0000313" key="1">
    <source>
        <dbReference type="EMBL" id="MPW20585.1"/>
    </source>
</evidence>
<gene>
    <name evidence="1" type="ORF">GCT13_27820</name>
</gene>
<protein>
    <submittedName>
        <fullName evidence="1">Uncharacterized protein</fullName>
    </submittedName>
</protein>
<comment type="caution">
    <text evidence="1">The sequence shown here is derived from an EMBL/GenBank/DDBJ whole genome shotgun (WGS) entry which is preliminary data.</text>
</comment>
<dbReference type="EMBL" id="WHNP01000031">
    <property type="protein sequence ID" value="MPW20585.1"/>
    <property type="molecule type" value="Genomic_DNA"/>
</dbReference>
<reference evidence="1 2" key="1">
    <citation type="submission" date="2019-10" db="EMBL/GenBank/DDBJ databases">
        <title>Paraburkholderia sp. isolated from nodules of Mimosa pudica from Brazilian Atlantic Forest soils.</title>
        <authorList>
            <person name="Paulitsch F."/>
            <person name="Hungria M."/>
            <person name="Dall'Agnol R."/>
        </authorList>
    </citation>
    <scope>NUCLEOTIDE SEQUENCE [LARGE SCALE GENOMIC DNA]</scope>
    <source>
        <strain evidence="1 2">CNPSo 3157</strain>
    </source>
</reference>
<dbReference type="Proteomes" id="UP000484381">
    <property type="component" value="Unassembled WGS sequence"/>
</dbReference>
<organism evidence="1 2">
    <name type="scientific">Paraburkholderia franconis</name>
    <dbReference type="NCBI Taxonomy" id="2654983"/>
    <lineage>
        <taxon>Bacteria</taxon>
        <taxon>Pseudomonadati</taxon>
        <taxon>Pseudomonadota</taxon>
        <taxon>Betaproteobacteria</taxon>
        <taxon>Burkholderiales</taxon>
        <taxon>Burkholderiaceae</taxon>
        <taxon>Paraburkholderia</taxon>
    </lineage>
</organism>